<dbReference type="PROSITE" id="PS50072">
    <property type="entry name" value="CSA_PPIASE_2"/>
    <property type="match status" value="1"/>
</dbReference>
<sequence>MRVCRLLSKIVAIAAIGLVVGCGGKTEVVPSLPPPDHGPKAIIKTKFGEMHMKFYPDLAPKHVENFLKLARSGFYNGTIFHRVIPGFMIQGGDPNTKSSLRKETYGQGGPKDEKGNPILLKAEFSETPHKRGIVSMARANEPDTAGSQFFIVVEVSPFLDRKYTVFGEITRGLGVADKIAGLPRNDHDLPNERVEMTITVIE</sequence>
<evidence type="ECO:0000256" key="3">
    <source>
        <dbReference type="ARBA" id="ARBA00023235"/>
    </source>
</evidence>
<dbReference type="STRING" id="1325564.NSJP_1775"/>
<name>A0A1W1I4J9_9BACT</name>
<dbReference type="PROSITE" id="PS00170">
    <property type="entry name" value="CSA_PPIASE_1"/>
    <property type="match status" value="1"/>
</dbReference>
<comment type="catalytic activity">
    <reaction evidence="4">
        <text>[protein]-peptidylproline (omega=180) = [protein]-peptidylproline (omega=0)</text>
        <dbReference type="Rhea" id="RHEA:16237"/>
        <dbReference type="Rhea" id="RHEA-COMP:10747"/>
        <dbReference type="Rhea" id="RHEA-COMP:10748"/>
        <dbReference type="ChEBI" id="CHEBI:83833"/>
        <dbReference type="ChEBI" id="CHEBI:83834"/>
        <dbReference type="EC" id="5.2.1.8"/>
    </reaction>
</comment>
<reference evidence="6 7" key="1">
    <citation type="submission" date="2017-03" db="EMBL/GenBank/DDBJ databases">
        <authorList>
            <person name="Afonso C.L."/>
            <person name="Miller P.J."/>
            <person name="Scott M.A."/>
            <person name="Spackman E."/>
            <person name="Goraichik I."/>
            <person name="Dimitrov K.M."/>
            <person name="Suarez D.L."/>
            <person name="Swayne D.E."/>
        </authorList>
    </citation>
    <scope>NUCLEOTIDE SEQUENCE [LARGE SCALE GENOMIC DNA]</scope>
    <source>
        <strain evidence="6">Genome sequencing of Nitrospira japonica strain NJ11</strain>
    </source>
</reference>
<comment type="similarity">
    <text evidence="1 4">Belongs to the cyclophilin-type PPIase family.</text>
</comment>
<dbReference type="PROSITE" id="PS51257">
    <property type="entry name" value="PROKAR_LIPOPROTEIN"/>
    <property type="match status" value="1"/>
</dbReference>
<dbReference type="CDD" id="cd00317">
    <property type="entry name" value="cyclophilin"/>
    <property type="match status" value="1"/>
</dbReference>
<proteinExistence type="inferred from homology"/>
<keyword evidence="2 4" id="KW-0697">Rotamase</keyword>
<keyword evidence="7" id="KW-1185">Reference proteome</keyword>
<gene>
    <name evidence="6" type="primary">ppi</name>
    <name evidence="6" type="ORF">NSJP_1775</name>
</gene>
<dbReference type="GO" id="GO:0006457">
    <property type="term" value="P:protein folding"/>
    <property type="evidence" value="ECO:0007669"/>
    <property type="project" value="InterPro"/>
</dbReference>
<dbReference type="Pfam" id="PF00160">
    <property type="entry name" value="Pro_isomerase"/>
    <property type="match status" value="1"/>
</dbReference>
<dbReference type="OrthoDB" id="9807797at2"/>
<dbReference type="InterPro" id="IPR044666">
    <property type="entry name" value="Cyclophilin_A-like"/>
</dbReference>
<organism evidence="6 7">
    <name type="scientific">Nitrospira japonica</name>
    <dbReference type="NCBI Taxonomy" id="1325564"/>
    <lineage>
        <taxon>Bacteria</taxon>
        <taxon>Pseudomonadati</taxon>
        <taxon>Nitrospirota</taxon>
        <taxon>Nitrospiria</taxon>
        <taxon>Nitrospirales</taxon>
        <taxon>Nitrospiraceae</taxon>
        <taxon>Nitrospira</taxon>
    </lineage>
</organism>
<dbReference type="SUPFAM" id="SSF50891">
    <property type="entry name" value="Cyclophilin-like"/>
    <property type="match status" value="1"/>
</dbReference>
<dbReference type="InterPro" id="IPR002130">
    <property type="entry name" value="Cyclophilin-type_PPIase_dom"/>
</dbReference>
<dbReference type="RefSeq" id="WP_080886411.1">
    <property type="nucleotide sequence ID" value="NZ_LT828648.1"/>
</dbReference>
<dbReference type="Gene3D" id="2.40.100.10">
    <property type="entry name" value="Cyclophilin-like"/>
    <property type="match status" value="1"/>
</dbReference>
<evidence type="ECO:0000256" key="2">
    <source>
        <dbReference type="ARBA" id="ARBA00023110"/>
    </source>
</evidence>
<keyword evidence="3 4" id="KW-0413">Isomerase</keyword>
<dbReference type="AlphaFoldDB" id="A0A1W1I4J9"/>
<dbReference type="EC" id="5.2.1.8" evidence="4"/>
<dbReference type="PRINTS" id="PR00153">
    <property type="entry name" value="CSAPPISMRASE"/>
</dbReference>
<accession>A0A1W1I4J9</accession>
<dbReference type="EMBL" id="LT828648">
    <property type="protein sequence ID" value="SLM47947.1"/>
    <property type="molecule type" value="Genomic_DNA"/>
</dbReference>
<protein>
    <recommendedName>
        <fullName evidence="4">Peptidyl-prolyl cis-trans isomerase</fullName>
        <shortName evidence="4">PPIase</shortName>
        <ecNumber evidence="4">5.2.1.8</ecNumber>
    </recommendedName>
</protein>
<evidence type="ECO:0000259" key="5">
    <source>
        <dbReference type="PROSITE" id="PS50072"/>
    </source>
</evidence>
<feature type="domain" description="PPIase cyclophilin-type" evidence="5">
    <location>
        <begin position="48"/>
        <end position="201"/>
    </location>
</feature>
<evidence type="ECO:0000256" key="1">
    <source>
        <dbReference type="ARBA" id="ARBA00007365"/>
    </source>
</evidence>
<evidence type="ECO:0000256" key="4">
    <source>
        <dbReference type="RuleBase" id="RU363019"/>
    </source>
</evidence>
<dbReference type="InterPro" id="IPR029000">
    <property type="entry name" value="Cyclophilin-like_dom_sf"/>
</dbReference>
<dbReference type="KEGG" id="nja:NSJP_1775"/>
<dbReference type="PANTHER" id="PTHR45625:SF4">
    <property type="entry name" value="PEPTIDYLPROLYL ISOMERASE DOMAIN AND WD REPEAT-CONTAINING PROTEIN 1"/>
    <property type="match status" value="1"/>
</dbReference>
<dbReference type="InterPro" id="IPR020892">
    <property type="entry name" value="Cyclophilin-type_PPIase_CS"/>
</dbReference>
<dbReference type="Proteomes" id="UP000192042">
    <property type="component" value="Chromosome I"/>
</dbReference>
<dbReference type="PANTHER" id="PTHR45625">
    <property type="entry name" value="PEPTIDYL-PROLYL CIS-TRANS ISOMERASE-RELATED"/>
    <property type="match status" value="1"/>
</dbReference>
<evidence type="ECO:0000313" key="6">
    <source>
        <dbReference type="EMBL" id="SLM47947.1"/>
    </source>
</evidence>
<comment type="function">
    <text evidence="4">PPIases accelerate the folding of proteins. It catalyzes the cis-trans isomerization of proline imidic peptide bonds in oligopeptides.</text>
</comment>
<dbReference type="GO" id="GO:0003755">
    <property type="term" value="F:peptidyl-prolyl cis-trans isomerase activity"/>
    <property type="evidence" value="ECO:0007669"/>
    <property type="project" value="UniProtKB-UniRule"/>
</dbReference>
<evidence type="ECO:0000313" key="7">
    <source>
        <dbReference type="Proteomes" id="UP000192042"/>
    </source>
</evidence>